<evidence type="ECO:0000256" key="3">
    <source>
        <dbReference type="SAM" id="Phobius"/>
    </source>
</evidence>
<dbReference type="Proteomes" id="UP001141950">
    <property type="component" value="Unassembled WGS sequence"/>
</dbReference>
<proteinExistence type="inferred from homology"/>
<feature type="transmembrane region" description="Helical" evidence="3">
    <location>
        <begin position="412"/>
        <end position="434"/>
    </location>
</feature>
<dbReference type="PANTHER" id="PTHR22550:SF5">
    <property type="entry name" value="LEUCINE ZIPPER PROTEIN 4"/>
    <property type="match status" value="1"/>
</dbReference>
<keyword evidence="3" id="KW-0812">Transmembrane</keyword>
<keyword evidence="3" id="KW-1133">Transmembrane helix</keyword>
<evidence type="ECO:0000313" key="5">
    <source>
        <dbReference type="Proteomes" id="UP001141950"/>
    </source>
</evidence>
<comment type="similarity">
    <text evidence="1">Belongs to the GerABKA family.</text>
</comment>
<evidence type="ECO:0000313" key="4">
    <source>
        <dbReference type="EMBL" id="MCR2807108.1"/>
    </source>
</evidence>
<dbReference type="PIRSF" id="PIRSF005690">
    <property type="entry name" value="GerBA"/>
    <property type="match status" value="1"/>
</dbReference>
<keyword evidence="2 3" id="KW-0472">Membrane</keyword>
<dbReference type="EMBL" id="JANIPJ010000023">
    <property type="protein sequence ID" value="MCR2807108.1"/>
    <property type="molecule type" value="Genomic_DNA"/>
</dbReference>
<feature type="transmembrane region" description="Helical" evidence="3">
    <location>
        <begin position="441"/>
        <end position="464"/>
    </location>
</feature>
<feature type="transmembrane region" description="Helical" evidence="3">
    <location>
        <begin position="319"/>
        <end position="338"/>
    </location>
</feature>
<name>A0A9X2MWD5_9BACL</name>
<keyword evidence="5" id="KW-1185">Reference proteome</keyword>
<dbReference type="InterPro" id="IPR004995">
    <property type="entry name" value="Spore_Ger"/>
</dbReference>
<sequence length="527" mass="57935">MKLKAWVGQLFGESQLANASSEPSSSAPTPLLESLQSNLAQIRQALGDSGDIVIREFKAGKTQGIPAALIYTDGLTDSAKVQDMVMRPLMLATDEHIDLRNETTERVKNQLLTIGDVTDIDQFQTLYGSLLAGDTVILFEGAATALALDARGWKERSVDEPTTQATIRGPKEGFTETIKTNIGLLRRKIKSTDMRIELQKIGRLSQTDVALVYINGLAEESVLGQLRHRLKHIDIDAVFESGNIEEFIQDDTISFFPTILNTERPDVIAAGLVEGRVAIIVDGTPFVLLVPALFTHFMQSPDDYYQRADIATLIRMLRLIAFFLALLAPSIYIAITSFHQEMLPSPLLISLTAARSGVPFPVFVEAFVMELTFELLREAGLRMPKAIGQAISIVGALVLGEAAVQAGLVSPAMVIVVSLTAITTFVIPSISLAVPIRILRFMLMGLSAMFGLYGIFIGIVYIMLHLNTLRSFGVPYLKPYAPFVLGDQKDGVLFRVPVWAMFLRSFAVAKRNIVRQRPQQTRERGEG</sequence>
<feature type="transmembrane region" description="Helical" evidence="3">
    <location>
        <begin position="358"/>
        <end position="376"/>
    </location>
</feature>
<dbReference type="GO" id="GO:0009847">
    <property type="term" value="P:spore germination"/>
    <property type="evidence" value="ECO:0007669"/>
    <property type="project" value="InterPro"/>
</dbReference>
<feature type="transmembrane region" description="Helical" evidence="3">
    <location>
        <begin position="277"/>
        <end position="298"/>
    </location>
</feature>
<reference evidence="4" key="1">
    <citation type="submission" date="2022-08" db="EMBL/GenBank/DDBJ databases">
        <title>The genomic sequence of strain Paenibacillus sp. SCIV0701.</title>
        <authorList>
            <person name="Zhao H."/>
        </authorList>
    </citation>
    <scope>NUCLEOTIDE SEQUENCE</scope>
    <source>
        <strain evidence="4">SCIV0701</strain>
    </source>
</reference>
<feature type="transmembrane region" description="Helical" evidence="3">
    <location>
        <begin position="492"/>
        <end position="509"/>
    </location>
</feature>
<dbReference type="RefSeq" id="WP_257451272.1">
    <property type="nucleotide sequence ID" value="NZ_JANIPJ010000023.1"/>
</dbReference>
<feature type="transmembrane region" description="Helical" evidence="3">
    <location>
        <begin position="388"/>
        <end position="406"/>
    </location>
</feature>
<accession>A0A9X2MWD5</accession>
<gene>
    <name evidence="4" type="ORF">NQZ67_24790</name>
</gene>
<dbReference type="GO" id="GO:0016020">
    <property type="term" value="C:membrane"/>
    <property type="evidence" value="ECO:0007669"/>
    <property type="project" value="InterPro"/>
</dbReference>
<evidence type="ECO:0000256" key="1">
    <source>
        <dbReference type="ARBA" id="ARBA00005278"/>
    </source>
</evidence>
<dbReference type="Pfam" id="PF03323">
    <property type="entry name" value="GerA"/>
    <property type="match status" value="1"/>
</dbReference>
<comment type="caution">
    <text evidence="4">The sequence shown here is derived from an EMBL/GenBank/DDBJ whole genome shotgun (WGS) entry which is preliminary data.</text>
</comment>
<dbReference type="InterPro" id="IPR050768">
    <property type="entry name" value="UPF0353/GerABKA_families"/>
</dbReference>
<dbReference type="AlphaFoldDB" id="A0A9X2MWD5"/>
<protein>
    <submittedName>
        <fullName evidence="4">Spore germination protein</fullName>
    </submittedName>
</protein>
<dbReference type="PANTHER" id="PTHR22550">
    <property type="entry name" value="SPORE GERMINATION PROTEIN"/>
    <property type="match status" value="1"/>
</dbReference>
<organism evidence="4 5">
    <name type="scientific">Paenibacillus soyae</name>
    <dbReference type="NCBI Taxonomy" id="2969249"/>
    <lineage>
        <taxon>Bacteria</taxon>
        <taxon>Bacillati</taxon>
        <taxon>Bacillota</taxon>
        <taxon>Bacilli</taxon>
        <taxon>Bacillales</taxon>
        <taxon>Paenibacillaceae</taxon>
        <taxon>Paenibacillus</taxon>
    </lineage>
</organism>
<evidence type="ECO:0000256" key="2">
    <source>
        <dbReference type="ARBA" id="ARBA00023136"/>
    </source>
</evidence>